<dbReference type="AlphaFoldDB" id="A0A0S4LR64"/>
<protein>
    <submittedName>
        <fullName evidence="1">Uncharacterized protein</fullName>
    </submittedName>
</protein>
<proteinExistence type="predicted"/>
<evidence type="ECO:0000313" key="1">
    <source>
        <dbReference type="EMBL" id="CUS39449.1"/>
    </source>
</evidence>
<dbReference type="Proteomes" id="UP000199032">
    <property type="component" value="Unassembled WGS sequence"/>
</dbReference>
<accession>A0A0S4LR64</accession>
<organism evidence="1 2">
    <name type="scientific">Candidatus Nitrospira nitrosa</name>
    <dbReference type="NCBI Taxonomy" id="1742972"/>
    <lineage>
        <taxon>Bacteria</taxon>
        <taxon>Pseudomonadati</taxon>
        <taxon>Nitrospirota</taxon>
        <taxon>Nitrospiria</taxon>
        <taxon>Nitrospirales</taxon>
        <taxon>Nitrospiraceae</taxon>
        <taxon>Nitrospira</taxon>
    </lineage>
</organism>
<dbReference type="EMBL" id="CZQA01000014">
    <property type="protein sequence ID" value="CUS39449.1"/>
    <property type="molecule type" value="Genomic_DNA"/>
</dbReference>
<keyword evidence="2" id="KW-1185">Reference proteome</keyword>
<evidence type="ECO:0000313" key="2">
    <source>
        <dbReference type="Proteomes" id="UP000199032"/>
    </source>
</evidence>
<name>A0A0S4LR64_9BACT</name>
<sequence length="31" mass="3318">MTSNHYLSGFVLYIGVPTIYSGLEGSNRIGA</sequence>
<reference evidence="1 2" key="1">
    <citation type="submission" date="2015-10" db="EMBL/GenBank/DDBJ databases">
        <authorList>
            <person name="Gilbert D.G."/>
        </authorList>
    </citation>
    <scope>NUCLEOTIDE SEQUENCE [LARGE SCALE GENOMIC DNA]</scope>
    <source>
        <strain evidence="1">COMA1</strain>
    </source>
</reference>
<gene>
    <name evidence="1" type="ORF">COMA1_80025</name>
</gene>